<evidence type="ECO:0000256" key="2">
    <source>
        <dbReference type="ARBA" id="ARBA00023004"/>
    </source>
</evidence>
<accession>A0A7V0T3Y5</accession>
<dbReference type="GO" id="GO:0046872">
    <property type="term" value="F:metal ion binding"/>
    <property type="evidence" value="ECO:0007669"/>
    <property type="project" value="UniProtKB-KW"/>
</dbReference>
<dbReference type="EMBL" id="DSBX01000010">
    <property type="protein sequence ID" value="HDQ98727.1"/>
    <property type="molecule type" value="Genomic_DNA"/>
</dbReference>
<protein>
    <recommendedName>
        <fullName evidence="4">4Fe-4S ferredoxin-type domain-containing protein</fullName>
    </recommendedName>
</protein>
<dbReference type="InterPro" id="IPR017896">
    <property type="entry name" value="4Fe4S_Fe-S-bd"/>
</dbReference>
<evidence type="ECO:0000256" key="1">
    <source>
        <dbReference type="ARBA" id="ARBA00022723"/>
    </source>
</evidence>
<dbReference type="AlphaFoldDB" id="A0A7V0T3Y5"/>
<dbReference type="InterPro" id="IPR017900">
    <property type="entry name" value="4Fe4S_Fe_S_CS"/>
</dbReference>
<organism evidence="5">
    <name type="scientific">candidate division WOR-3 bacterium</name>
    <dbReference type="NCBI Taxonomy" id="2052148"/>
    <lineage>
        <taxon>Bacteria</taxon>
        <taxon>Bacteria division WOR-3</taxon>
    </lineage>
</organism>
<dbReference type="InterPro" id="IPR009051">
    <property type="entry name" value="Helical_ferredxn"/>
</dbReference>
<dbReference type="Gene3D" id="1.10.1060.10">
    <property type="entry name" value="Alpha-helical ferredoxin"/>
    <property type="match status" value="1"/>
</dbReference>
<comment type="caution">
    <text evidence="5">The sequence shown here is derived from an EMBL/GenBank/DDBJ whole genome shotgun (WGS) entry which is preliminary data.</text>
</comment>
<keyword evidence="2" id="KW-0408">Iron</keyword>
<sequence length="376" mass="40957">MCEAAMAMLKVKAKNPSRTLRELFAGWLSEGRLSAMLVPVMAKSGAATLALVSDPAKMAEAAPLLPAMAVNAASVVHDIARQKGEAGRVGLLLRPCEMRAVVELIKLRQVDADGVVLVGIDCPGTYKAAGFREVRTKGEEFDNEHAGGQRDYYDSPNLRTACQVCDSSAPSAFDVAVGFLGLDPDKELWLEAGTDKGRVLLEGFDLTGEAPAARAKYLEALKERRLKKAAGTIEKLDKVMRGPEKLVGYFADCLNCHNCMRVCPVCYCHECFFNSSTFQRGLDEHVRTAKRKGLTRMPSETLLFHLTRMNHMMASCVACGICEDSCPAGVGLLPLFKKVSRNVQAEFGYVSGRSLEEPLPLVAFREDEFQAVGESE</sequence>
<dbReference type="PROSITE" id="PS00198">
    <property type="entry name" value="4FE4S_FER_1"/>
    <property type="match status" value="2"/>
</dbReference>
<keyword evidence="3" id="KW-0411">Iron-sulfur</keyword>
<dbReference type="SUPFAM" id="SSF46548">
    <property type="entry name" value="alpha-helical ferredoxin"/>
    <property type="match status" value="1"/>
</dbReference>
<dbReference type="GO" id="GO:0051536">
    <property type="term" value="F:iron-sulfur cluster binding"/>
    <property type="evidence" value="ECO:0007669"/>
    <property type="project" value="UniProtKB-KW"/>
</dbReference>
<proteinExistence type="predicted"/>
<keyword evidence="1" id="KW-0479">Metal-binding</keyword>
<reference evidence="5" key="1">
    <citation type="journal article" date="2020" name="mSystems">
        <title>Genome- and Community-Level Interaction Insights into Carbon Utilization and Element Cycling Functions of Hydrothermarchaeota in Hydrothermal Sediment.</title>
        <authorList>
            <person name="Zhou Z."/>
            <person name="Liu Y."/>
            <person name="Xu W."/>
            <person name="Pan J."/>
            <person name="Luo Z.H."/>
            <person name="Li M."/>
        </authorList>
    </citation>
    <scope>NUCLEOTIDE SEQUENCE [LARGE SCALE GENOMIC DNA]</scope>
    <source>
        <strain evidence="5">SpSt-1182</strain>
    </source>
</reference>
<evidence type="ECO:0000259" key="4">
    <source>
        <dbReference type="PROSITE" id="PS51379"/>
    </source>
</evidence>
<feature type="domain" description="4Fe-4S ferredoxin-type" evidence="4">
    <location>
        <begin position="307"/>
        <end position="338"/>
    </location>
</feature>
<gene>
    <name evidence="5" type="ORF">ENN51_00365</name>
</gene>
<dbReference type="PROSITE" id="PS51379">
    <property type="entry name" value="4FE4S_FER_2"/>
    <property type="match status" value="1"/>
</dbReference>
<dbReference type="Proteomes" id="UP000885672">
    <property type="component" value="Unassembled WGS sequence"/>
</dbReference>
<name>A0A7V0T3Y5_UNCW3</name>
<evidence type="ECO:0000256" key="3">
    <source>
        <dbReference type="ARBA" id="ARBA00023014"/>
    </source>
</evidence>
<evidence type="ECO:0000313" key="5">
    <source>
        <dbReference type="EMBL" id="HDQ98727.1"/>
    </source>
</evidence>